<evidence type="ECO:0000256" key="3">
    <source>
        <dbReference type="ARBA" id="ARBA00018123"/>
    </source>
</evidence>
<evidence type="ECO:0000256" key="7">
    <source>
        <dbReference type="ARBA" id="ARBA00023211"/>
    </source>
</evidence>
<evidence type="ECO:0000256" key="8">
    <source>
        <dbReference type="ARBA" id="ARBA00047391"/>
    </source>
</evidence>
<dbReference type="InterPro" id="IPR006035">
    <property type="entry name" value="Ureohydrolase"/>
</dbReference>
<evidence type="ECO:0000313" key="13">
    <source>
        <dbReference type="EMBL" id="MFL0196425.1"/>
    </source>
</evidence>
<protein>
    <recommendedName>
        <fullName evidence="3 9">Arginase</fullName>
        <ecNumber evidence="2 9">3.5.3.1</ecNumber>
    </recommendedName>
</protein>
<dbReference type="NCBIfam" id="TIGR01229">
    <property type="entry name" value="rocF_arginase"/>
    <property type="match status" value="1"/>
</dbReference>
<comment type="similarity">
    <text evidence="10 11">Belongs to the arginase family.</text>
</comment>
<dbReference type="EC" id="3.5.3.1" evidence="2 9"/>
<organism evidence="13 14">
    <name type="scientific">Candidatus Clostridium eludens</name>
    <dbReference type="NCBI Taxonomy" id="3381663"/>
    <lineage>
        <taxon>Bacteria</taxon>
        <taxon>Bacillati</taxon>
        <taxon>Bacillota</taxon>
        <taxon>Clostridia</taxon>
        <taxon>Eubacteriales</taxon>
        <taxon>Clostridiaceae</taxon>
        <taxon>Clostridium</taxon>
    </lineage>
</organism>
<evidence type="ECO:0000313" key="14">
    <source>
        <dbReference type="Proteomes" id="UP001623660"/>
    </source>
</evidence>
<gene>
    <name evidence="13" type="primary">rocF</name>
    <name evidence="13" type="ORF">ACJDU8_12790</name>
</gene>
<dbReference type="PROSITE" id="PS01053">
    <property type="entry name" value="ARGINASE_1"/>
    <property type="match status" value="1"/>
</dbReference>
<keyword evidence="5 12" id="KW-0479">Metal-binding</keyword>
<evidence type="ECO:0000256" key="5">
    <source>
        <dbReference type="ARBA" id="ARBA00022723"/>
    </source>
</evidence>
<dbReference type="PIRSF" id="PIRSF036979">
    <property type="entry name" value="Arginase"/>
    <property type="match status" value="1"/>
</dbReference>
<dbReference type="RefSeq" id="WP_406792537.1">
    <property type="nucleotide sequence ID" value="NZ_JBJHZX010000018.1"/>
</dbReference>
<evidence type="ECO:0000256" key="4">
    <source>
        <dbReference type="ARBA" id="ARBA00022503"/>
    </source>
</evidence>
<proteinExistence type="inferred from homology"/>
<sequence length="301" mass="33309">MHNGISVLGVKMDLGRINRGAYFAPQVIRNLGLLKMLNFYIENLKDIGDLSAKISGELDIDNNFKFDIRDLVPDFEKISSVVSNMISDNYFPLILGGDHSISIGTISGIAKHYENLGVIWYDAHADVNTPETTVTGSIYGMPLAINLGLGYPELVTIDGYSPKVKFENIVFIGTRELDEGEKNLLTSNDLTVFTVNDVKKLGIYKVIERAINKLHSKCDGIHLSFDLDSLNPDDAPGVRTLCPIGLSYEESILALRILNRSKVVTSAEFVELNPFLDVNYKSTKVVIELIKALLVNDNSKI</sequence>
<dbReference type="InterPro" id="IPR020855">
    <property type="entry name" value="Ureohydrolase_Mn_BS"/>
</dbReference>
<dbReference type="InterPro" id="IPR014033">
    <property type="entry name" value="Arginase"/>
</dbReference>
<dbReference type="PANTHER" id="PTHR43782">
    <property type="entry name" value="ARGINASE"/>
    <property type="match status" value="1"/>
</dbReference>
<dbReference type="EMBL" id="JBJHZX010000018">
    <property type="protein sequence ID" value="MFL0196425.1"/>
    <property type="molecule type" value="Genomic_DNA"/>
</dbReference>
<dbReference type="GO" id="GO:0004053">
    <property type="term" value="F:arginase activity"/>
    <property type="evidence" value="ECO:0007669"/>
    <property type="project" value="UniProtKB-EC"/>
</dbReference>
<comment type="pathway">
    <text evidence="1">Nitrogen metabolism; urea cycle; L-ornithine and urea from L-arginine: step 1/1.</text>
</comment>
<keyword evidence="6 11" id="KW-0378">Hydrolase</keyword>
<dbReference type="Proteomes" id="UP001623660">
    <property type="component" value="Unassembled WGS sequence"/>
</dbReference>
<evidence type="ECO:0000256" key="12">
    <source>
        <dbReference type="RuleBase" id="RU361159"/>
    </source>
</evidence>
<keyword evidence="14" id="KW-1185">Reference proteome</keyword>
<dbReference type="Pfam" id="PF00491">
    <property type="entry name" value="Arginase"/>
    <property type="match status" value="1"/>
</dbReference>
<reference evidence="13 14" key="1">
    <citation type="submission" date="2024-11" db="EMBL/GenBank/DDBJ databases">
        <authorList>
            <person name="Heng Y.C."/>
            <person name="Lim A.C.H."/>
            <person name="Lee J.K.Y."/>
            <person name="Kittelmann S."/>
        </authorList>
    </citation>
    <scope>NUCLEOTIDE SEQUENCE [LARGE SCALE GENOMIC DNA]</scope>
    <source>
        <strain evidence="13 14">WILCCON 0269</strain>
    </source>
</reference>
<name>A0ABW8SNX4_9CLOT</name>
<comment type="cofactor">
    <cofactor evidence="12">
        <name>Mn(2+)</name>
        <dbReference type="ChEBI" id="CHEBI:29035"/>
    </cofactor>
    <text evidence="12">Binds 2 manganese ions per subunit.</text>
</comment>
<evidence type="ECO:0000256" key="1">
    <source>
        <dbReference type="ARBA" id="ARBA00005098"/>
    </source>
</evidence>
<dbReference type="PRINTS" id="PR00116">
    <property type="entry name" value="ARGINASE"/>
</dbReference>
<evidence type="ECO:0000256" key="2">
    <source>
        <dbReference type="ARBA" id="ARBA00012168"/>
    </source>
</evidence>
<accession>A0ABW8SNX4</accession>
<comment type="catalytic activity">
    <reaction evidence="8 12">
        <text>L-arginine + H2O = urea + L-ornithine</text>
        <dbReference type="Rhea" id="RHEA:20569"/>
        <dbReference type="ChEBI" id="CHEBI:15377"/>
        <dbReference type="ChEBI" id="CHEBI:16199"/>
        <dbReference type="ChEBI" id="CHEBI:32682"/>
        <dbReference type="ChEBI" id="CHEBI:46911"/>
        <dbReference type="EC" id="3.5.3.1"/>
    </reaction>
</comment>
<comment type="caution">
    <text evidence="13">The sequence shown here is derived from an EMBL/GenBank/DDBJ whole genome shotgun (WGS) entry which is preliminary data.</text>
</comment>
<dbReference type="PROSITE" id="PS51409">
    <property type="entry name" value="ARGINASE_2"/>
    <property type="match status" value="1"/>
</dbReference>
<evidence type="ECO:0000256" key="6">
    <source>
        <dbReference type="ARBA" id="ARBA00022801"/>
    </source>
</evidence>
<keyword evidence="4 12" id="KW-0056">Arginine metabolism</keyword>
<dbReference type="Gene3D" id="3.40.800.10">
    <property type="entry name" value="Ureohydrolase domain"/>
    <property type="match status" value="1"/>
</dbReference>
<dbReference type="CDD" id="cd09989">
    <property type="entry name" value="Arginase"/>
    <property type="match status" value="1"/>
</dbReference>
<dbReference type="PANTHER" id="PTHR43782:SF3">
    <property type="entry name" value="ARGINASE"/>
    <property type="match status" value="1"/>
</dbReference>
<evidence type="ECO:0000256" key="11">
    <source>
        <dbReference type="RuleBase" id="RU003684"/>
    </source>
</evidence>
<keyword evidence="7 12" id="KW-0464">Manganese</keyword>
<evidence type="ECO:0000256" key="10">
    <source>
        <dbReference type="PROSITE-ProRule" id="PRU00742"/>
    </source>
</evidence>
<dbReference type="InterPro" id="IPR023696">
    <property type="entry name" value="Ureohydrolase_dom_sf"/>
</dbReference>
<dbReference type="SUPFAM" id="SSF52768">
    <property type="entry name" value="Arginase/deacetylase"/>
    <property type="match status" value="1"/>
</dbReference>
<evidence type="ECO:0000256" key="9">
    <source>
        <dbReference type="NCBIfam" id="TIGR01229"/>
    </source>
</evidence>